<dbReference type="EC" id="2.7.1.-" evidence="1"/>
<sequence length="234" mass="25052">MIKDDKLSLFRDDNSSHNDWRSTTDVDPKSSLRKQWGLDSAIMSVAASDNTPELSTLRQELETVLHVYTPSLEDAQAFKAIAGAVGRRAARLSAVAIAGIVLQSGKLDDPEAEYIDIGVDGSLVEHYPFFRDMIYEALRAVDGIGSKGADKIRIGIAKDGSGVGAALIALVAAGMEKETSDVADFRDSVKRELESIPALADDSLTSNQQVAIGAGIVGAAAVAALYWARRRNYI</sequence>
<accession>A0A0G4NEH3</accession>
<dbReference type="GO" id="GO:0004340">
    <property type="term" value="F:glucokinase activity"/>
    <property type="evidence" value="ECO:0007669"/>
    <property type="project" value="TreeGrafter"/>
</dbReference>
<feature type="transmembrane region" description="Helical" evidence="2">
    <location>
        <begin position="210"/>
        <end position="228"/>
    </location>
</feature>
<organism evidence="4 5">
    <name type="scientific">Verticillium longisporum</name>
    <name type="common">Verticillium dahliae var. longisporum</name>
    <dbReference type="NCBI Taxonomy" id="100787"/>
    <lineage>
        <taxon>Eukaryota</taxon>
        <taxon>Fungi</taxon>
        <taxon>Dikarya</taxon>
        <taxon>Ascomycota</taxon>
        <taxon>Pezizomycotina</taxon>
        <taxon>Sordariomycetes</taxon>
        <taxon>Hypocreomycetidae</taxon>
        <taxon>Glomerellales</taxon>
        <taxon>Plectosphaerellaceae</taxon>
        <taxon>Verticillium</taxon>
    </lineage>
</organism>
<dbReference type="GO" id="GO:0001678">
    <property type="term" value="P:intracellular glucose homeostasis"/>
    <property type="evidence" value="ECO:0007669"/>
    <property type="project" value="InterPro"/>
</dbReference>
<dbReference type="PROSITE" id="PS51748">
    <property type="entry name" value="HEXOKINASE_2"/>
    <property type="match status" value="1"/>
</dbReference>
<dbReference type="InterPro" id="IPR022673">
    <property type="entry name" value="Hexokinase_C"/>
</dbReference>
<gene>
    <name evidence="4" type="ORF">BN1723_006305</name>
</gene>
<dbReference type="GO" id="GO:0006096">
    <property type="term" value="P:glycolytic process"/>
    <property type="evidence" value="ECO:0007669"/>
    <property type="project" value="UniProtKB-KW"/>
</dbReference>
<name>A0A0G4NEH3_VERLO</name>
<dbReference type="GO" id="GO:0005829">
    <property type="term" value="C:cytosol"/>
    <property type="evidence" value="ECO:0007669"/>
    <property type="project" value="TreeGrafter"/>
</dbReference>
<evidence type="ECO:0000259" key="3">
    <source>
        <dbReference type="Pfam" id="PF03727"/>
    </source>
</evidence>
<dbReference type="GO" id="GO:0005524">
    <property type="term" value="F:ATP binding"/>
    <property type="evidence" value="ECO:0007669"/>
    <property type="project" value="UniProtKB-UniRule"/>
</dbReference>
<dbReference type="InterPro" id="IPR001312">
    <property type="entry name" value="Hexokinase"/>
</dbReference>
<dbReference type="GO" id="GO:0006006">
    <property type="term" value="P:glucose metabolic process"/>
    <property type="evidence" value="ECO:0007669"/>
    <property type="project" value="TreeGrafter"/>
</dbReference>
<dbReference type="AlphaFoldDB" id="A0A0G4NEH3"/>
<dbReference type="GO" id="GO:0008865">
    <property type="term" value="F:fructokinase activity"/>
    <property type="evidence" value="ECO:0007669"/>
    <property type="project" value="TreeGrafter"/>
</dbReference>
<dbReference type="PANTHER" id="PTHR19443:SF30">
    <property type="entry name" value="GLUCOKINASE-1-RELATED"/>
    <property type="match status" value="1"/>
</dbReference>
<keyword evidence="2" id="KW-0812">Transmembrane</keyword>
<dbReference type="EMBL" id="CVQI01034273">
    <property type="protein sequence ID" value="CRK44779.1"/>
    <property type="molecule type" value="Genomic_DNA"/>
</dbReference>
<protein>
    <recommendedName>
        <fullName evidence="1">Phosphotransferase</fullName>
        <ecNumber evidence="1">2.7.1.-</ecNumber>
    </recommendedName>
</protein>
<evidence type="ECO:0000256" key="2">
    <source>
        <dbReference type="SAM" id="Phobius"/>
    </source>
</evidence>
<dbReference type="Gene3D" id="3.40.367.20">
    <property type="match status" value="1"/>
</dbReference>
<evidence type="ECO:0000313" key="4">
    <source>
        <dbReference type="EMBL" id="CRK44779.1"/>
    </source>
</evidence>
<reference evidence="5" key="1">
    <citation type="submission" date="2015-05" db="EMBL/GenBank/DDBJ databases">
        <authorList>
            <person name="Fogelqvist Johan"/>
        </authorList>
    </citation>
    <scope>NUCLEOTIDE SEQUENCE [LARGE SCALE GENOMIC DNA]</scope>
</reference>
<evidence type="ECO:0000313" key="5">
    <source>
        <dbReference type="Proteomes" id="UP000045706"/>
    </source>
</evidence>
<dbReference type="GO" id="GO:0005536">
    <property type="term" value="F:D-glucose binding"/>
    <property type="evidence" value="ECO:0007669"/>
    <property type="project" value="InterPro"/>
</dbReference>
<dbReference type="Proteomes" id="UP000045706">
    <property type="component" value="Unassembled WGS sequence"/>
</dbReference>
<dbReference type="Pfam" id="PF03727">
    <property type="entry name" value="Hexokinase_2"/>
    <property type="match status" value="1"/>
</dbReference>
<dbReference type="PRINTS" id="PR00475">
    <property type="entry name" value="HEXOKINASE"/>
</dbReference>
<evidence type="ECO:0000256" key="1">
    <source>
        <dbReference type="RuleBase" id="RU362007"/>
    </source>
</evidence>
<dbReference type="GO" id="GO:0005739">
    <property type="term" value="C:mitochondrion"/>
    <property type="evidence" value="ECO:0007669"/>
    <property type="project" value="TreeGrafter"/>
</dbReference>
<keyword evidence="2" id="KW-0472">Membrane</keyword>
<keyword evidence="1" id="KW-0418">Kinase</keyword>
<keyword evidence="1" id="KW-0067">ATP-binding</keyword>
<keyword evidence="1" id="KW-0808">Transferase</keyword>
<dbReference type="InterPro" id="IPR043129">
    <property type="entry name" value="ATPase_NBD"/>
</dbReference>
<dbReference type="SUPFAM" id="SSF53067">
    <property type="entry name" value="Actin-like ATPase domain"/>
    <property type="match status" value="1"/>
</dbReference>
<feature type="domain" description="Hexokinase C-terminal" evidence="3">
    <location>
        <begin position="29"/>
        <end position="171"/>
    </location>
</feature>
<keyword evidence="1" id="KW-0547">Nucleotide-binding</keyword>
<comment type="similarity">
    <text evidence="1">Belongs to the hexokinase family.</text>
</comment>
<dbReference type="PANTHER" id="PTHR19443">
    <property type="entry name" value="HEXOKINASE"/>
    <property type="match status" value="1"/>
</dbReference>
<keyword evidence="1" id="KW-0324">Glycolysis</keyword>
<keyword evidence="2" id="KW-1133">Transmembrane helix</keyword>
<proteinExistence type="inferred from homology"/>